<dbReference type="InterPro" id="IPR002104">
    <property type="entry name" value="Integrase_catalytic"/>
</dbReference>
<feature type="domain" description="Tyr recombinase" evidence="5">
    <location>
        <begin position="23"/>
        <end position="206"/>
    </location>
</feature>
<dbReference type="RefSeq" id="WP_168067402.1">
    <property type="nucleotide sequence ID" value="NZ_JAATJC010000001.1"/>
</dbReference>
<accession>A0A7X5Y3Q6</accession>
<reference evidence="6 7" key="1">
    <citation type="submission" date="2020-03" db="EMBL/GenBank/DDBJ databases">
        <title>Genomic Encyclopedia of Type Strains, Phase IV (KMG-IV): sequencing the most valuable type-strain genomes for metagenomic binning, comparative biology and taxonomic classification.</title>
        <authorList>
            <person name="Goeker M."/>
        </authorList>
    </citation>
    <scope>NUCLEOTIDE SEQUENCE [LARGE SCALE GENOMIC DNA]</scope>
    <source>
        <strain evidence="6 7">DSM 16846</strain>
    </source>
</reference>
<dbReference type="Proteomes" id="UP000558192">
    <property type="component" value="Unassembled WGS sequence"/>
</dbReference>
<evidence type="ECO:0000313" key="7">
    <source>
        <dbReference type="Proteomes" id="UP000558192"/>
    </source>
</evidence>
<proteinExistence type="inferred from homology"/>
<dbReference type="GO" id="GO:0006310">
    <property type="term" value="P:DNA recombination"/>
    <property type="evidence" value="ECO:0007669"/>
    <property type="project" value="UniProtKB-KW"/>
</dbReference>
<keyword evidence="2" id="KW-0229">DNA integration</keyword>
<name>A0A7X5Y3Q6_9SPHN</name>
<gene>
    <name evidence="6" type="ORF">GGQ97_000396</name>
</gene>
<evidence type="ECO:0000259" key="5">
    <source>
        <dbReference type="PROSITE" id="PS51898"/>
    </source>
</evidence>
<dbReference type="InterPro" id="IPR011010">
    <property type="entry name" value="DNA_brk_join_enz"/>
</dbReference>
<dbReference type="AlphaFoldDB" id="A0A7X5Y3Q6"/>
<keyword evidence="7" id="KW-1185">Reference proteome</keyword>
<organism evidence="6 7">
    <name type="scientific">Sphingomonas kaistensis</name>
    <dbReference type="NCBI Taxonomy" id="298708"/>
    <lineage>
        <taxon>Bacteria</taxon>
        <taxon>Pseudomonadati</taxon>
        <taxon>Pseudomonadota</taxon>
        <taxon>Alphaproteobacteria</taxon>
        <taxon>Sphingomonadales</taxon>
        <taxon>Sphingomonadaceae</taxon>
        <taxon>Sphingomonas</taxon>
    </lineage>
</organism>
<dbReference type="GO" id="GO:0003677">
    <property type="term" value="F:DNA binding"/>
    <property type="evidence" value="ECO:0007669"/>
    <property type="project" value="UniProtKB-KW"/>
</dbReference>
<evidence type="ECO:0000256" key="2">
    <source>
        <dbReference type="ARBA" id="ARBA00022908"/>
    </source>
</evidence>
<evidence type="ECO:0000256" key="3">
    <source>
        <dbReference type="ARBA" id="ARBA00023125"/>
    </source>
</evidence>
<dbReference type="PANTHER" id="PTHR30349:SF41">
    <property type="entry name" value="INTEGRASE_RECOMBINASE PROTEIN MJ0367-RELATED"/>
    <property type="match status" value="1"/>
</dbReference>
<protein>
    <submittedName>
        <fullName evidence="6">Integrase</fullName>
    </submittedName>
</protein>
<dbReference type="EMBL" id="JAATJC010000001">
    <property type="protein sequence ID" value="NJC04603.1"/>
    <property type="molecule type" value="Genomic_DNA"/>
</dbReference>
<evidence type="ECO:0000256" key="4">
    <source>
        <dbReference type="ARBA" id="ARBA00023172"/>
    </source>
</evidence>
<sequence>MLEFAMSAPPRPPSGRRVAGAKLALKPVDVWGIRVRLQVALKARDLALFDLALDSKLRGCDLMSLTVSDLLSSTGVRSRVMILQRKTGRPVQFEVTEQTRRSLTAWLNQNNMAREEWLFPSRSKRGSHLSTRQYARLVDRWVALIGLDPTSYGTHSMRRTKVSLLYKKTGNLRACQLLLGHTKLESTVRYLGVEVDDALELSEALEL</sequence>
<evidence type="ECO:0000256" key="1">
    <source>
        <dbReference type="ARBA" id="ARBA00008857"/>
    </source>
</evidence>
<dbReference type="InterPro" id="IPR013762">
    <property type="entry name" value="Integrase-like_cat_sf"/>
</dbReference>
<dbReference type="PANTHER" id="PTHR30349">
    <property type="entry name" value="PHAGE INTEGRASE-RELATED"/>
    <property type="match status" value="1"/>
</dbReference>
<evidence type="ECO:0000313" key="6">
    <source>
        <dbReference type="EMBL" id="NJC04603.1"/>
    </source>
</evidence>
<comment type="caution">
    <text evidence="6">The sequence shown here is derived from an EMBL/GenBank/DDBJ whole genome shotgun (WGS) entry which is preliminary data.</text>
</comment>
<dbReference type="Pfam" id="PF00589">
    <property type="entry name" value="Phage_integrase"/>
    <property type="match status" value="1"/>
</dbReference>
<dbReference type="PROSITE" id="PS51898">
    <property type="entry name" value="TYR_RECOMBINASE"/>
    <property type="match status" value="1"/>
</dbReference>
<comment type="similarity">
    <text evidence="1">Belongs to the 'phage' integrase family.</text>
</comment>
<keyword evidence="4" id="KW-0233">DNA recombination</keyword>
<dbReference type="Gene3D" id="1.10.443.10">
    <property type="entry name" value="Intergrase catalytic core"/>
    <property type="match status" value="1"/>
</dbReference>
<dbReference type="SUPFAM" id="SSF56349">
    <property type="entry name" value="DNA breaking-rejoining enzymes"/>
    <property type="match status" value="1"/>
</dbReference>
<dbReference type="GO" id="GO:0015074">
    <property type="term" value="P:DNA integration"/>
    <property type="evidence" value="ECO:0007669"/>
    <property type="project" value="UniProtKB-KW"/>
</dbReference>
<keyword evidence="3" id="KW-0238">DNA-binding</keyword>
<dbReference type="InterPro" id="IPR050090">
    <property type="entry name" value="Tyrosine_recombinase_XerCD"/>
</dbReference>